<evidence type="ECO:0000256" key="7">
    <source>
        <dbReference type="ARBA" id="ARBA00023315"/>
    </source>
</evidence>
<sequence length="196" mass="20974">MRTSVEGPPLEPHTLTVANHTSWLDILILGGSTGTAFVSKAEVRSTPLIGWLADQNDTVYISRSERGDARRQIEQIGHALGRGQPLTIFPEGTTGHGRSLLPFRSTLLAAVSPPPEGATVRGIAIDYAEAVDQISWHDGERGMENVMRVLGRRGRLSVTVRLLDPLPPTGDRKALARKAATAIESALSSVNGAGRL</sequence>
<dbReference type="GO" id="GO:0006629">
    <property type="term" value="P:lipid metabolic process"/>
    <property type="evidence" value="ECO:0007669"/>
    <property type="project" value="UniProtKB-KW"/>
</dbReference>
<keyword evidence="3" id="KW-0812">Transmembrane</keyword>
<dbReference type="SMART" id="SM00563">
    <property type="entry name" value="PlsC"/>
    <property type="match status" value="1"/>
</dbReference>
<keyword evidence="5" id="KW-0443">Lipid metabolism</keyword>
<dbReference type="InterPro" id="IPR002123">
    <property type="entry name" value="Plipid/glycerol_acylTrfase"/>
</dbReference>
<dbReference type="GO" id="GO:0016746">
    <property type="term" value="F:acyltransferase activity"/>
    <property type="evidence" value="ECO:0007669"/>
    <property type="project" value="UniProtKB-KW"/>
</dbReference>
<evidence type="ECO:0000313" key="9">
    <source>
        <dbReference type="EMBL" id="QNN65440.1"/>
    </source>
</evidence>
<dbReference type="Proteomes" id="UP000515955">
    <property type="component" value="Chromosome"/>
</dbReference>
<dbReference type="PANTHER" id="PTHR23063:SF52">
    <property type="entry name" value="LYSOPHOSPHATIDYLCHOLINE ACYLTRANSFERASE"/>
    <property type="match status" value="1"/>
</dbReference>
<accession>A0A7G9SC65</accession>
<protein>
    <submittedName>
        <fullName evidence="9">1-acyl-sn-glycerol-3-phosphate acyltransferase</fullName>
    </submittedName>
</protein>
<comment type="subcellular location">
    <subcellularLocation>
        <location evidence="1">Membrane</location>
    </subcellularLocation>
</comment>
<evidence type="ECO:0000256" key="1">
    <source>
        <dbReference type="ARBA" id="ARBA00004370"/>
    </source>
</evidence>
<keyword evidence="6" id="KW-0472">Membrane</keyword>
<name>A0A7G9SC65_9SPHN</name>
<dbReference type="RefSeq" id="WP_187542432.1">
    <property type="nucleotide sequence ID" value="NZ_CP060717.1"/>
</dbReference>
<dbReference type="CDD" id="cd07989">
    <property type="entry name" value="LPLAT_AGPAT-like"/>
    <property type="match status" value="1"/>
</dbReference>
<dbReference type="AlphaFoldDB" id="A0A7G9SC65"/>
<evidence type="ECO:0000259" key="8">
    <source>
        <dbReference type="SMART" id="SM00563"/>
    </source>
</evidence>
<reference evidence="9 10" key="1">
    <citation type="submission" date="2020-08" db="EMBL/GenBank/DDBJ databases">
        <title>Genome sequence of Sphingomonas rhizophila KACC 19189T.</title>
        <authorList>
            <person name="Hyun D.-W."/>
            <person name="Bae J.-W."/>
        </authorList>
    </citation>
    <scope>NUCLEOTIDE SEQUENCE [LARGE SCALE GENOMIC DNA]</scope>
    <source>
        <strain evidence="9 10">KACC 19189</strain>
    </source>
</reference>
<keyword evidence="10" id="KW-1185">Reference proteome</keyword>
<dbReference type="PANTHER" id="PTHR23063">
    <property type="entry name" value="PHOSPHOLIPID ACYLTRANSFERASE"/>
    <property type="match status" value="1"/>
</dbReference>
<evidence type="ECO:0000313" key="10">
    <source>
        <dbReference type="Proteomes" id="UP000515955"/>
    </source>
</evidence>
<dbReference type="KEGG" id="srhi:H9L12_02150"/>
<evidence type="ECO:0000256" key="6">
    <source>
        <dbReference type="ARBA" id="ARBA00023136"/>
    </source>
</evidence>
<dbReference type="GO" id="GO:0016020">
    <property type="term" value="C:membrane"/>
    <property type="evidence" value="ECO:0007669"/>
    <property type="project" value="UniProtKB-SubCell"/>
</dbReference>
<keyword evidence="4" id="KW-1133">Transmembrane helix</keyword>
<gene>
    <name evidence="9" type="ORF">H9L12_02150</name>
</gene>
<dbReference type="SUPFAM" id="SSF69593">
    <property type="entry name" value="Glycerol-3-phosphate (1)-acyltransferase"/>
    <property type="match status" value="1"/>
</dbReference>
<organism evidence="9 10">
    <name type="scientific">Sphingomonas rhizophila</name>
    <dbReference type="NCBI Taxonomy" id="2071607"/>
    <lineage>
        <taxon>Bacteria</taxon>
        <taxon>Pseudomonadati</taxon>
        <taxon>Pseudomonadota</taxon>
        <taxon>Alphaproteobacteria</taxon>
        <taxon>Sphingomonadales</taxon>
        <taxon>Sphingomonadaceae</taxon>
        <taxon>Sphingomonas</taxon>
    </lineage>
</organism>
<evidence type="ECO:0000256" key="5">
    <source>
        <dbReference type="ARBA" id="ARBA00023098"/>
    </source>
</evidence>
<dbReference type="Pfam" id="PF01553">
    <property type="entry name" value="Acyltransferase"/>
    <property type="match status" value="1"/>
</dbReference>
<evidence type="ECO:0000256" key="3">
    <source>
        <dbReference type="ARBA" id="ARBA00022692"/>
    </source>
</evidence>
<keyword evidence="7 9" id="KW-0012">Acyltransferase</keyword>
<evidence type="ECO:0000256" key="2">
    <source>
        <dbReference type="ARBA" id="ARBA00022679"/>
    </source>
</evidence>
<evidence type="ECO:0000256" key="4">
    <source>
        <dbReference type="ARBA" id="ARBA00022989"/>
    </source>
</evidence>
<proteinExistence type="predicted"/>
<keyword evidence="2 9" id="KW-0808">Transferase</keyword>
<dbReference type="EMBL" id="CP060717">
    <property type="protein sequence ID" value="QNN65440.1"/>
    <property type="molecule type" value="Genomic_DNA"/>
</dbReference>
<feature type="domain" description="Phospholipid/glycerol acyltransferase" evidence="8">
    <location>
        <begin position="14"/>
        <end position="128"/>
    </location>
</feature>